<sequence length="38" mass="4186">MSFVMYVVLGVVSRSEVTATAKPSSAKILSISMFSFWQ</sequence>
<name>A0A160VE10_9ZZZZ</name>
<dbReference type="AlphaFoldDB" id="A0A160VE10"/>
<evidence type="ECO:0000313" key="1">
    <source>
        <dbReference type="EMBL" id="CUV08750.1"/>
    </source>
</evidence>
<gene>
    <name evidence="1" type="ORF">MGWOODY_Mmi1122</name>
</gene>
<dbReference type="EMBL" id="FAXC01000117">
    <property type="protein sequence ID" value="CUV08750.1"/>
    <property type="molecule type" value="Genomic_DNA"/>
</dbReference>
<organism evidence="1">
    <name type="scientific">hydrothermal vent metagenome</name>
    <dbReference type="NCBI Taxonomy" id="652676"/>
    <lineage>
        <taxon>unclassified sequences</taxon>
        <taxon>metagenomes</taxon>
        <taxon>ecological metagenomes</taxon>
    </lineage>
</organism>
<proteinExistence type="predicted"/>
<protein>
    <submittedName>
        <fullName evidence="1">Uncharacterized protein</fullName>
    </submittedName>
</protein>
<accession>A0A160VE10</accession>
<reference evidence="1" key="1">
    <citation type="submission" date="2015-10" db="EMBL/GenBank/DDBJ databases">
        <authorList>
            <person name="Gilbert D.G."/>
        </authorList>
    </citation>
    <scope>NUCLEOTIDE SEQUENCE</scope>
</reference>